<dbReference type="AlphaFoldDB" id="A0A2R6RLH9"/>
<dbReference type="STRING" id="98765.A0A2R6RLH9"/>
<dbReference type="Gene3D" id="3.90.740.10">
    <property type="entry name" value="Valyl/Leucyl/Isoleucyl-tRNA synthetase, editing domain"/>
    <property type="match status" value="1"/>
</dbReference>
<sequence>MATSSTGPIELAQTGKRDTLKALETKYQARWEEERVFEVNAPTLEETKGLSPAEIKEKFPKWFGNFPYPYMNGSLHLGHAFTISKIEFAAGFQRMLGKRALFPHGFHCTGMPIKAASDKIIREMELFGEDFEKFVPEEEAVHPHPHPAPTATEDDPAHGRVDKAKKGKVAAKATGLQYQFQIMDSIGVPLEEIKKFADPYYWLEYFPPICMDDHSAFGSRIDWRRSFITTDANPYYDTFVRWQTNQLYSMGKIRFGERYTIYSPKDGQPCMDHDRSEGEALGPQEYTGIKMEVVEWSGPAKAEIEGKVGGRTVFLVAATLRPETMYGQTNCFVGPTLKYGVFAVNEKEAFVCTDRAARNMAFQGVFSTRGQVHKLLDIDGSKIVGTKIKAPLAIHPEVYVLPMETVLATKGTGVVTSVPSDSPDDFATLTELRKKADFFKIDPSWAAIDPVPVISTPTYGEMTAPVLVKQMKINSPKDTKQLAEAKEIAYKEGFYNGTMLVGEYKGQPVQEAKTKVRENMISQGLAIAYAEPEGFVLSRSSDECVVALMDQWYLDYGEPSWRLQAEKMVAKMNTYNAETRNGFEGVLAWLNKWACARTYGLGSKLPWDHNFLVESLSDSTIYMAYYTVAHFLHSNIKGSTRGSLDIAPEQMTDEIWEYIFRNGPWPKDSPLPKEKADIMKHEFDYFYPFDIRSSGKDLINNHLTFCVYVHAALFPEEKWPLSMRTNGHLMLNGQKMSKSKGNTLTMRQGIEKFGAGATRLSLADAGDGIEDANFDEKTANANILRLFTLISWCEEMTQDKSKLRSGPRNFHDKVFEEEINELINVTYGHYDATNYKDALKYGFYELQSSRDWYREVTSDVGMHADLVEYWIRISALLILPIAPHFSEHIWSEVLKEPVTVQKARWPTPASTPDRLTLDAGLYIRAVTKNMRDAELGLLKKMNKSKGNQTLPYDPKKPRSVRIYVATSFPEWQDTCVQIVKESYNDVADKVDDVKVRTLLTERGLIKDKRAMPFIQLFKKRMSQFGAQTAFNRTVPFSEVEVLREIAPYIKRSLSLVDAEVLLVEDARAEGFTRVLMESAEPNSPAFEYYNV</sequence>
<keyword evidence="3" id="KW-0436">Ligase</keyword>
<gene>
    <name evidence="14" type="ORF">PHLCEN_2v2596</name>
</gene>
<dbReference type="CDD" id="cd07959">
    <property type="entry name" value="Anticodon_Ia_Leu_AEc"/>
    <property type="match status" value="1"/>
</dbReference>
<reference evidence="14 15" key="1">
    <citation type="submission" date="2018-02" db="EMBL/GenBank/DDBJ databases">
        <title>Genome sequence of the basidiomycete white-rot fungus Phlebia centrifuga.</title>
        <authorList>
            <person name="Granchi Z."/>
            <person name="Peng M."/>
            <person name="de Vries R.P."/>
            <person name="Hilden K."/>
            <person name="Makela M.R."/>
            <person name="Grigoriev I."/>
            <person name="Riley R."/>
        </authorList>
    </citation>
    <scope>NUCLEOTIDE SEQUENCE [LARGE SCALE GENOMIC DNA]</scope>
    <source>
        <strain evidence="14 15">FBCC195</strain>
    </source>
</reference>
<dbReference type="Proteomes" id="UP000186601">
    <property type="component" value="Unassembled WGS sequence"/>
</dbReference>
<evidence type="ECO:0000256" key="8">
    <source>
        <dbReference type="ARBA" id="ARBA00030520"/>
    </source>
</evidence>
<dbReference type="GO" id="GO:0006429">
    <property type="term" value="P:leucyl-tRNA aminoacylation"/>
    <property type="evidence" value="ECO:0007669"/>
    <property type="project" value="InterPro"/>
</dbReference>
<dbReference type="FunFam" id="3.90.740.10:FF:000001">
    <property type="entry name" value="Leucine--tRNA ligase, cytoplasmic"/>
    <property type="match status" value="1"/>
</dbReference>
<dbReference type="InterPro" id="IPR004493">
    <property type="entry name" value="Leu-tRNA-synth_Ia_arc/euk"/>
</dbReference>
<evidence type="ECO:0000256" key="6">
    <source>
        <dbReference type="ARBA" id="ARBA00022917"/>
    </source>
</evidence>
<dbReference type="PANTHER" id="PTHR45794">
    <property type="entry name" value="LEUCYL-TRNA SYNTHETASE"/>
    <property type="match status" value="1"/>
</dbReference>
<dbReference type="NCBIfam" id="TIGR00395">
    <property type="entry name" value="leuS_arch"/>
    <property type="match status" value="1"/>
</dbReference>
<dbReference type="InterPro" id="IPR013155">
    <property type="entry name" value="M/V/L/I-tRNA-synth_anticd-bd"/>
</dbReference>
<organism evidence="14 15">
    <name type="scientific">Hermanssonia centrifuga</name>
    <dbReference type="NCBI Taxonomy" id="98765"/>
    <lineage>
        <taxon>Eukaryota</taxon>
        <taxon>Fungi</taxon>
        <taxon>Dikarya</taxon>
        <taxon>Basidiomycota</taxon>
        <taxon>Agaricomycotina</taxon>
        <taxon>Agaricomycetes</taxon>
        <taxon>Polyporales</taxon>
        <taxon>Meruliaceae</taxon>
        <taxon>Hermanssonia</taxon>
    </lineage>
</organism>
<dbReference type="Pfam" id="PF00133">
    <property type="entry name" value="tRNA-synt_1"/>
    <property type="match status" value="2"/>
</dbReference>
<dbReference type="Gene3D" id="3.40.50.620">
    <property type="entry name" value="HUPs"/>
    <property type="match status" value="1"/>
</dbReference>
<dbReference type="Pfam" id="PF24810">
    <property type="entry name" value="RBD_LARS1"/>
    <property type="match status" value="1"/>
</dbReference>
<evidence type="ECO:0000256" key="1">
    <source>
        <dbReference type="ARBA" id="ARBA00005594"/>
    </source>
</evidence>
<dbReference type="SUPFAM" id="SSF47323">
    <property type="entry name" value="Anticodon-binding domain of a subclass of class I aminoacyl-tRNA synthetases"/>
    <property type="match status" value="1"/>
</dbReference>
<protein>
    <recommendedName>
        <fullName evidence="2">leucine--tRNA ligase</fullName>
        <ecNumber evidence="2">6.1.1.4</ecNumber>
    </recommendedName>
    <alternativeName>
        <fullName evidence="8">Leucyl-tRNA synthetase</fullName>
    </alternativeName>
</protein>
<feature type="domain" description="Leucine--tRNA ligase RagD-binding" evidence="13">
    <location>
        <begin position="964"/>
        <end position="1031"/>
    </location>
</feature>
<keyword evidence="4" id="KW-0547">Nucleotide-binding</keyword>
<evidence type="ECO:0000256" key="3">
    <source>
        <dbReference type="ARBA" id="ARBA00022598"/>
    </source>
</evidence>
<feature type="domain" description="Aminoacyl-tRNA synthetase class Ia" evidence="11">
    <location>
        <begin position="212"/>
        <end position="774"/>
    </location>
</feature>
<keyword evidence="5" id="KW-0067">ATP-binding</keyword>
<dbReference type="GO" id="GO:0002161">
    <property type="term" value="F:aminoacyl-tRNA deacylase activity"/>
    <property type="evidence" value="ECO:0007669"/>
    <property type="project" value="InterPro"/>
</dbReference>
<comment type="catalytic activity">
    <reaction evidence="9">
        <text>tRNA(Leu) + L-leucine + ATP = L-leucyl-tRNA(Leu) + AMP + diphosphate</text>
        <dbReference type="Rhea" id="RHEA:11688"/>
        <dbReference type="Rhea" id="RHEA-COMP:9613"/>
        <dbReference type="Rhea" id="RHEA-COMP:9622"/>
        <dbReference type="ChEBI" id="CHEBI:30616"/>
        <dbReference type="ChEBI" id="CHEBI:33019"/>
        <dbReference type="ChEBI" id="CHEBI:57427"/>
        <dbReference type="ChEBI" id="CHEBI:78442"/>
        <dbReference type="ChEBI" id="CHEBI:78494"/>
        <dbReference type="ChEBI" id="CHEBI:456215"/>
        <dbReference type="EC" id="6.1.1.4"/>
    </reaction>
</comment>
<dbReference type="InterPro" id="IPR009008">
    <property type="entry name" value="Val/Leu/Ile-tRNA-synth_edit"/>
</dbReference>
<accession>A0A2R6RLH9</accession>
<dbReference type="SUPFAM" id="SSF50677">
    <property type="entry name" value="ValRS/IleRS/LeuRS editing domain"/>
    <property type="match status" value="1"/>
</dbReference>
<keyword evidence="6" id="KW-0648">Protein biosynthesis</keyword>
<dbReference type="InterPro" id="IPR002300">
    <property type="entry name" value="aa-tRNA-synth_Ia"/>
</dbReference>
<comment type="caution">
    <text evidence="14">The sequence shown here is derived from an EMBL/GenBank/DDBJ whole genome shotgun (WGS) entry which is preliminary data.</text>
</comment>
<dbReference type="InterPro" id="IPR009080">
    <property type="entry name" value="tRNAsynth_Ia_anticodon-bd"/>
</dbReference>
<dbReference type="EC" id="6.1.1.4" evidence="2"/>
<dbReference type="OrthoDB" id="10249672at2759"/>
<dbReference type="InterPro" id="IPR014729">
    <property type="entry name" value="Rossmann-like_a/b/a_fold"/>
</dbReference>
<name>A0A2R6RLH9_9APHY</name>
<evidence type="ECO:0000256" key="5">
    <source>
        <dbReference type="ARBA" id="ARBA00022840"/>
    </source>
</evidence>
<evidence type="ECO:0000256" key="9">
    <source>
        <dbReference type="ARBA" id="ARBA00047469"/>
    </source>
</evidence>
<dbReference type="EMBL" id="MLYV02000243">
    <property type="protein sequence ID" value="PSS30869.1"/>
    <property type="molecule type" value="Genomic_DNA"/>
</dbReference>
<evidence type="ECO:0000256" key="10">
    <source>
        <dbReference type="SAM" id="MobiDB-lite"/>
    </source>
</evidence>
<evidence type="ECO:0000313" key="15">
    <source>
        <dbReference type="Proteomes" id="UP000186601"/>
    </source>
</evidence>
<evidence type="ECO:0000313" key="14">
    <source>
        <dbReference type="EMBL" id="PSS30869.1"/>
    </source>
</evidence>
<dbReference type="InterPro" id="IPR055416">
    <property type="entry name" value="RBD_LARS1"/>
</dbReference>
<comment type="similarity">
    <text evidence="1">Belongs to the class-I aminoacyl-tRNA synthetase family.</text>
</comment>
<feature type="domain" description="Methionyl/Valyl/Leucyl/Isoleucyl-tRNA synthetase anticodon-binding" evidence="12">
    <location>
        <begin position="812"/>
        <end position="932"/>
    </location>
</feature>
<keyword evidence="7" id="KW-0030">Aminoacyl-tRNA synthetase</keyword>
<dbReference type="SUPFAM" id="SSF52374">
    <property type="entry name" value="Nucleotidylyl transferase"/>
    <property type="match status" value="1"/>
</dbReference>
<evidence type="ECO:0000259" key="13">
    <source>
        <dbReference type="Pfam" id="PF24810"/>
    </source>
</evidence>
<dbReference type="GO" id="GO:0005524">
    <property type="term" value="F:ATP binding"/>
    <property type="evidence" value="ECO:0007669"/>
    <property type="project" value="UniProtKB-KW"/>
</dbReference>
<feature type="region of interest" description="Disordered" evidence="10">
    <location>
        <begin position="140"/>
        <end position="160"/>
    </location>
</feature>
<dbReference type="Pfam" id="PF08264">
    <property type="entry name" value="Anticodon_1"/>
    <property type="match status" value="1"/>
</dbReference>
<dbReference type="PANTHER" id="PTHR45794:SF1">
    <property type="entry name" value="LEUCINE--TRNA LIGASE, CYTOPLASMIC"/>
    <property type="match status" value="1"/>
</dbReference>
<evidence type="ECO:0000259" key="12">
    <source>
        <dbReference type="Pfam" id="PF08264"/>
    </source>
</evidence>
<evidence type="ECO:0000256" key="7">
    <source>
        <dbReference type="ARBA" id="ARBA00023146"/>
    </source>
</evidence>
<evidence type="ECO:0000256" key="2">
    <source>
        <dbReference type="ARBA" id="ARBA00013164"/>
    </source>
</evidence>
<evidence type="ECO:0000259" key="11">
    <source>
        <dbReference type="Pfam" id="PF00133"/>
    </source>
</evidence>
<keyword evidence="15" id="KW-1185">Reference proteome</keyword>
<proteinExistence type="inferred from homology"/>
<dbReference type="Gene3D" id="1.10.730.10">
    <property type="entry name" value="Isoleucyl-tRNA Synthetase, Domain 1"/>
    <property type="match status" value="1"/>
</dbReference>
<feature type="domain" description="Aminoacyl-tRNA synthetase class Ia" evidence="11">
    <location>
        <begin position="57"/>
        <end position="122"/>
    </location>
</feature>
<dbReference type="GO" id="GO:0004823">
    <property type="term" value="F:leucine-tRNA ligase activity"/>
    <property type="evidence" value="ECO:0007669"/>
    <property type="project" value="UniProtKB-EC"/>
</dbReference>
<evidence type="ECO:0000256" key="4">
    <source>
        <dbReference type="ARBA" id="ARBA00022741"/>
    </source>
</evidence>